<feature type="compositionally biased region" description="Polar residues" evidence="1">
    <location>
        <begin position="554"/>
        <end position="569"/>
    </location>
</feature>
<feature type="compositionally biased region" description="Basic residues" evidence="1">
    <location>
        <begin position="536"/>
        <end position="547"/>
    </location>
</feature>
<name>A0A162PLI2_PHYB8</name>
<sequence length="667" mass="77105">MFKSFILKKKLSIINKNKSEENVDDPFKVVKSSRAKRSQSSDLKEDKQAVNKRVTVHRDLMNALIIYHQSPRCLQNNLGFPYKDLKRELPFDIAVNNEYKELPINKIIITSNDLRNIIFRAMMFINSYCLAFSRDSIPNSIYKQAFWYSKIKLRAKGNTKAFYSFIFISIIIGSRIELPQKKVTKSANVPPDLVQSWDTHRASITNSVYNQSLQSESRQFLSEACTELATCYTNYIVENFEKRLLSYLRYTLQNLLVFVCGGDPSWPSRAPSLEELQKSSIINTCRLLKSHLPDKVTLAALSAHPEKHISVFLQILSEYELEHTSHNPFDARWLPLPRLFGLFSKPSFHFRSDLEPNGKNQIMFGNLIRSNGFSIDCLFYKRSPTPIEVRNRTLQLELSDFEFNEVQNYYKPVFVDLGRKVVFAAAEGLSIKAHSLLRCTIREYYHMTGSTRYQADQLQQKRQNGVEAIESHIPSHKRASQAAYIERVQYILTHLDVLYNFYGSSTAKSQFFLYQRCQKVPEQTVNILIHEDSKYSQKRRKKKAKKKKQEEPTNPKTLKPTSRQNEYNTSKTCNNCQAKNLESADHTRGPSVLVCKACNTLWLRAVNAAKYMMTVALSTWRGTHRPTASQISDKSKQTSSNYHNNPIIVPKLACLFEPFRQIDRLSE</sequence>
<dbReference type="AlphaFoldDB" id="A0A162PLI2"/>
<dbReference type="STRING" id="763407.A0A162PLI2"/>
<dbReference type="EMBL" id="KV440990">
    <property type="protein sequence ID" value="OAD70046.1"/>
    <property type="molecule type" value="Genomic_DNA"/>
</dbReference>
<dbReference type="VEuPathDB" id="FungiDB:PHYBLDRAFT_172063"/>
<gene>
    <name evidence="2" type="ORF">PHYBLDRAFT_172063</name>
</gene>
<evidence type="ECO:0000313" key="2">
    <source>
        <dbReference type="EMBL" id="OAD70046.1"/>
    </source>
</evidence>
<accession>A0A162PLI2</accession>
<evidence type="ECO:0000313" key="3">
    <source>
        <dbReference type="Proteomes" id="UP000077315"/>
    </source>
</evidence>
<dbReference type="GeneID" id="28997632"/>
<evidence type="ECO:0000256" key="1">
    <source>
        <dbReference type="SAM" id="MobiDB-lite"/>
    </source>
</evidence>
<keyword evidence="3" id="KW-1185">Reference proteome</keyword>
<dbReference type="InParanoid" id="A0A162PLI2"/>
<feature type="region of interest" description="Disordered" evidence="1">
    <location>
        <begin position="531"/>
        <end position="569"/>
    </location>
</feature>
<dbReference type="Proteomes" id="UP000077315">
    <property type="component" value="Unassembled WGS sequence"/>
</dbReference>
<organism evidence="2 3">
    <name type="scientific">Phycomyces blakesleeanus (strain ATCC 8743b / DSM 1359 / FGSC 10004 / NBRC 33097 / NRRL 1555)</name>
    <dbReference type="NCBI Taxonomy" id="763407"/>
    <lineage>
        <taxon>Eukaryota</taxon>
        <taxon>Fungi</taxon>
        <taxon>Fungi incertae sedis</taxon>
        <taxon>Mucoromycota</taxon>
        <taxon>Mucoromycotina</taxon>
        <taxon>Mucoromycetes</taxon>
        <taxon>Mucorales</taxon>
        <taxon>Phycomycetaceae</taxon>
        <taxon>Phycomyces</taxon>
    </lineage>
</organism>
<protein>
    <submittedName>
        <fullName evidence="2">Uncharacterized protein</fullName>
    </submittedName>
</protein>
<proteinExistence type="predicted"/>
<dbReference type="RefSeq" id="XP_018288086.1">
    <property type="nucleotide sequence ID" value="XM_018436726.1"/>
</dbReference>
<reference evidence="3" key="1">
    <citation type="submission" date="2015-06" db="EMBL/GenBank/DDBJ databases">
        <title>Expansion of signal transduction pathways in fungi by whole-genome duplication.</title>
        <authorList>
            <consortium name="DOE Joint Genome Institute"/>
            <person name="Corrochano L.M."/>
            <person name="Kuo A."/>
            <person name="Marcet-Houben M."/>
            <person name="Polaino S."/>
            <person name="Salamov A."/>
            <person name="Villalobos J.M."/>
            <person name="Alvarez M.I."/>
            <person name="Avalos J."/>
            <person name="Benito E.P."/>
            <person name="Benoit I."/>
            <person name="Burger G."/>
            <person name="Camino L.P."/>
            <person name="Canovas D."/>
            <person name="Cerda-Olmedo E."/>
            <person name="Cheng J.-F."/>
            <person name="Dominguez A."/>
            <person name="Elias M."/>
            <person name="Eslava A.P."/>
            <person name="Glaser F."/>
            <person name="Grimwood J."/>
            <person name="Gutierrez G."/>
            <person name="Heitman J."/>
            <person name="Henrissat B."/>
            <person name="Iturriaga E.A."/>
            <person name="Lang B.F."/>
            <person name="Lavin J.L."/>
            <person name="Lee S."/>
            <person name="Li W."/>
            <person name="Lindquist E."/>
            <person name="Lopez-Garcia S."/>
            <person name="Luque E.M."/>
            <person name="Marcos A.T."/>
            <person name="Martin J."/>
            <person name="McCluskey K."/>
            <person name="Medina H.R."/>
            <person name="Miralles-Duran A."/>
            <person name="Miyazaki A."/>
            <person name="Munoz-Torres E."/>
            <person name="Oguiza J.A."/>
            <person name="Ohm R."/>
            <person name="Olmedo M."/>
            <person name="Orejas M."/>
            <person name="Ortiz-Castellanos L."/>
            <person name="Pisabarro A.G."/>
            <person name="Rodriguez-Romero J."/>
            <person name="Ruiz-Herrera J."/>
            <person name="Ruiz-Vazquez R."/>
            <person name="Sanz C."/>
            <person name="Schackwitz W."/>
            <person name="Schmutz J."/>
            <person name="Shahriari M."/>
            <person name="Shelest E."/>
            <person name="Silva-Franco F."/>
            <person name="Soanes D."/>
            <person name="Syed K."/>
            <person name="Tagua V.G."/>
            <person name="Talbot N.J."/>
            <person name="Thon M."/>
            <person name="De vries R.P."/>
            <person name="Wiebenga A."/>
            <person name="Yadav J.S."/>
            <person name="Braun E.L."/>
            <person name="Baker S."/>
            <person name="Garre V."/>
            <person name="Horwitz B."/>
            <person name="Torres-Martinez S."/>
            <person name="Idnurm A."/>
            <person name="Herrera-Estrella A."/>
            <person name="Gabaldon T."/>
            <person name="Grigoriev I.V."/>
        </authorList>
    </citation>
    <scope>NUCLEOTIDE SEQUENCE [LARGE SCALE GENOMIC DNA]</scope>
    <source>
        <strain evidence="3">NRRL 1555(-)</strain>
    </source>
</reference>
<dbReference type="OrthoDB" id="2285535at2759"/>